<gene>
    <name evidence="3" type="ORF">ACFPK2_10835</name>
</gene>
<dbReference type="InterPro" id="IPR007037">
    <property type="entry name" value="SIP_rossman_dom"/>
</dbReference>
<dbReference type="Pfam" id="PF04954">
    <property type="entry name" value="SIP"/>
    <property type="match status" value="1"/>
</dbReference>
<comment type="similarity">
    <text evidence="1">Belongs to the SIP oxidoreductase family.</text>
</comment>
<evidence type="ECO:0000256" key="1">
    <source>
        <dbReference type="ARBA" id="ARBA00035644"/>
    </source>
</evidence>
<comment type="caution">
    <text evidence="3">The sequence shown here is derived from an EMBL/GenBank/DDBJ whole genome shotgun (WGS) entry which is preliminary data.</text>
</comment>
<dbReference type="PANTHER" id="PTHR30157">
    <property type="entry name" value="FERRIC REDUCTASE, NADPH-DEPENDENT"/>
    <property type="match status" value="1"/>
</dbReference>
<keyword evidence="4" id="KW-1185">Reference proteome</keyword>
<dbReference type="PROSITE" id="PS51384">
    <property type="entry name" value="FAD_FR"/>
    <property type="match status" value="1"/>
</dbReference>
<dbReference type="CDD" id="cd06193">
    <property type="entry name" value="siderophore_interacting"/>
    <property type="match status" value="1"/>
</dbReference>
<dbReference type="PANTHER" id="PTHR30157:SF0">
    <property type="entry name" value="NADPH-DEPENDENT FERRIC-CHELATE REDUCTASE"/>
    <property type="match status" value="1"/>
</dbReference>
<evidence type="ECO:0000259" key="2">
    <source>
        <dbReference type="PROSITE" id="PS51384"/>
    </source>
</evidence>
<dbReference type="RefSeq" id="WP_158444609.1">
    <property type="nucleotide sequence ID" value="NZ_JAOAOS010000013.1"/>
</dbReference>
<evidence type="ECO:0000313" key="4">
    <source>
        <dbReference type="Proteomes" id="UP001595976"/>
    </source>
</evidence>
<protein>
    <submittedName>
        <fullName evidence="3">Siderophore-interacting protein</fullName>
    </submittedName>
</protein>
<evidence type="ECO:0000313" key="3">
    <source>
        <dbReference type="EMBL" id="MFC5293483.1"/>
    </source>
</evidence>
<dbReference type="InterPro" id="IPR017927">
    <property type="entry name" value="FAD-bd_FR_type"/>
</dbReference>
<feature type="domain" description="FAD-binding FR-type" evidence="2">
    <location>
        <begin position="21"/>
        <end position="152"/>
    </location>
</feature>
<proteinExistence type="inferred from homology"/>
<dbReference type="Gene3D" id="2.40.30.10">
    <property type="entry name" value="Translation factors"/>
    <property type="match status" value="1"/>
</dbReference>
<dbReference type="Gene3D" id="3.40.50.80">
    <property type="entry name" value="Nucleotide-binding domain of ferredoxin-NADP reductase (FNR) module"/>
    <property type="match status" value="1"/>
</dbReference>
<accession>A0ABW0F230</accession>
<dbReference type="InterPro" id="IPR013113">
    <property type="entry name" value="SIP_FAD-bd"/>
</dbReference>
<reference evidence="4" key="1">
    <citation type="journal article" date="2019" name="Int. J. Syst. Evol. Microbiol.">
        <title>The Global Catalogue of Microorganisms (GCM) 10K type strain sequencing project: providing services to taxonomists for standard genome sequencing and annotation.</title>
        <authorList>
            <consortium name="The Broad Institute Genomics Platform"/>
            <consortium name="The Broad Institute Genome Sequencing Center for Infectious Disease"/>
            <person name="Wu L."/>
            <person name="Ma J."/>
        </authorList>
    </citation>
    <scope>NUCLEOTIDE SEQUENCE [LARGE SCALE GENOMIC DNA]</scope>
    <source>
        <strain evidence="4">CGMCC 1.15643</strain>
    </source>
</reference>
<name>A0ABW0F230_9HYPH</name>
<dbReference type="Proteomes" id="UP001595976">
    <property type="component" value="Unassembled WGS sequence"/>
</dbReference>
<organism evidence="3 4">
    <name type="scientific">Bosea minatitlanensis</name>
    <dbReference type="NCBI Taxonomy" id="128782"/>
    <lineage>
        <taxon>Bacteria</taxon>
        <taxon>Pseudomonadati</taxon>
        <taxon>Pseudomonadota</taxon>
        <taxon>Alphaproteobacteria</taxon>
        <taxon>Hyphomicrobiales</taxon>
        <taxon>Boseaceae</taxon>
        <taxon>Bosea</taxon>
    </lineage>
</organism>
<dbReference type="Pfam" id="PF08021">
    <property type="entry name" value="FAD_binding_9"/>
    <property type="match status" value="1"/>
</dbReference>
<sequence length="268" mass="29746">MMTANEAGLPAINPQDETLSPYFRVMRVVRTEQVTPRLRRLVLGGAPLDGFFFECPPDSLAPHVHLEIPPPGITAPLWPRLRGDSSLRVRKASGPNASIERVYSLRWVDHASAEVAIDVVLHGDGPGASFGARAVAGDPCGVWWPHGRRIPDADWFLLGADQTGLPGLAWILERLPADRQGRAFVEIPHPDEKQPLVGPQDLKVVWLLPDDPHTLCEHMLSTQPPAGTSPFIWFGGEASPARAVRRHVRQVLRFEPDAFEIVNYWRMI</sequence>
<dbReference type="EMBL" id="JBHSLI010000004">
    <property type="protein sequence ID" value="MFC5293483.1"/>
    <property type="molecule type" value="Genomic_DNA"/>
</dbReference>
<dbReference type="InterPro" id="IPR039261">
    <property type="entry name" value="FNR_nucleotide-bd"/>
</dbReference>
<dbReference type="InterPro" id="IPR039374">
    <property type="entry name" value="SIP_fam"/>
</dbReference>